<reference evidence="1 2" key="1">
    <citation type="submission" date="2017-03" db="EMBL/GenBank/DDBJ databases">
        <title>Genome Sequence of Roseovarius mucosus strain SMR3 Isolated from a culture of the Diatom Skeletonema marinoi.</title>
        <authorList>
            <person name="Topel M."/>
            <person name="Pinder M."/>
            <person name="Johansson O.N."/>
            <person name="Kourtchenko O."/>
            <person name="Godhe A."/>
            <person name="Clarke A.K."/>
        </authorList>
    </citation>
    <scope>NUCLEOTIDE SEQUENCE [LARGE SCALE GENOMIC DNA]</scope>
    <source>
        <strain evidence="1 2">SMR3</strain>
    </source>
</reference>
<dbReference type="Pfam" id="PF00300">
    <property type="entry name" value="His_Phos_1"/>
    <property type="match status" value="1"/>
</dbReference>
<dbReference type="InterPro" id="IPR013078">
    <property type="entry name" value="His_Pase_superF_clade-1"/>
</dbReference>
<dbReference type="RefSeq" id="WP_081506862.1">
    <property type="nucleotide sequence ID" value="NZ_CP020474.1"/>
</dbReference>
<evidence type="ECO:0000313" key="1">
    <source>
        <dbReference type="EMBL" id="ARE82895.1"/>
    </source>
</evidence>
<dbReference type="CDD" id="cd07067">
    <property type="entry name" value="HP_PGM_like"/>
    <property type="match status" value="1"/>
</dbReference>
<dbReference type="PANTHER" id="PTHR47623:SF1">
    <property type="entry name" value="OS09G0287300 PROTEIN"/>
    <property type="match status" value="1"/>
</dbReference>
<evidence type="ECO:0000313" key="2">
    <source>
        <dbReference type="Proteomes" id="UP000192273"/>
    </source>
</evidence>
<name>A0A1V0RMN1_9RHOB</name>
<keyword evidence="2" id="KW-1185">Reference proteome</keyword>
<protein>
    <submittedName>
        <fullName evidence="1">Histidine phosphatase superfamily (Branch 1)</fullName>
    </submittedName>
</protein>
<accession>A0A1V0RMN1</accession>
<dbReference type="EMBL" id="CP020474">
    <property type="protein sequence ID" value="ARE82895.1"/>
    <property type="molecule type" value="Genomic_DNA"/>
</dbReference>
<dbReference type="SUPFAM" id="SSF53254">
    <property type="entry name" value="Phosphoglycerate mutase-like"/>
    <property type="match status" value="1"/>
</dbReference>
<dbReference type="PANTHER" id="PTHR47623">
    <property type="entry name" value="OS09G0287300 PROTEIN"/>
    <property type="match status" value="1"/>
</dbReference>
<organism evidence="1 2">
    <name type="scientific">Roseovarius mucosus</name>
    <dbReference type="NCBI Taxonomy" id="215743"/>
    <lineage>
        <taxon>Bacteria</taxon>
        <taxon>Pseudomonadati</taxon>
        <taxon>Pseudomonadota</taxon>
        <taxon>Alphaproteobacteria</taxon>
        <taxon>Rhodobacterales</taxon>
        <taxon>Roseobacteraceae</taxon>
        <taxon>Roseovarius</taxon>
    </lineage>
</organism>
<dbReference type="InterPro" id="IPR029033">
    <property type="entry name" value="His_PPase_superfam"/>
</dbReference>
<dbReference type="Proteomes" id="UP000192273">
    <property type="component" value="Chromosome"/>
</dbReference>
<dbReference type="KEGG" id="rmm:ROSMUCSMR3_01408"/>
<dbReference type="Gene3D" id="3.40.50.1240">
    <property type="entry name" value="Phosphoglycerate mutase-like"/>
    <property type="match status" value="1"/>
</dbReference>
<dbReference type="SMART" id="SM00855">
    <property type="entry name" value="PGAM"/>
    <property type="match status" value="1"/>
</dbReference>
<dbReference type="OrthoDB" id="9810154at2"/>
<dbReference type="AlphaFoldDB" id="A0A1V0RMN1"/>
<gene>
    <name evidence="1" type="ORF">ROSMUCSMR3_01408</name>
</gene>
<proteinExistence type="predicted"/>
<sequence>MKTLILMRHAKSDWGDPRLPDSARPLNARGCRAATALGLWLRTQDLAPDQILCSSAVRTQETCTRLKLDTAPDLHDALYLAEADEMLTVLRRATGSLVLMLGHNPGIAEFAALLVAPPPDHERFDDYPTGATLIARFDIADWAALQPGSGTVLQFLTPRDLP</sequence>